<organism evidence="2 3">
    <name type="scientific">Ataeniobius toweri</name>
    <dbReference type="NCBI Taxonomy" id="208326"/>
    <lineage>
        <taxon>Eukaryota</taxon>
        <taxon>Metazoa</taxon>
        <taxon>Chordata</taxon>
        <taxon>Craniata</taxon>
        <taxon>Vertebrata</taxon>
        <taxon>Euteleostomi</taxon>
        <taxon>Actinopterygii</taxon>
        <taxon>Neopterygii</taxon>
        <taxon>Teleostei</taxon>
        <taxon>Neoteleostei</taxon>
        <taxon>Acanthomorphata</taxon>
        <taxon>Ovalentaria</taxon>
        <taxon>Atherinomorphae</taxon>
        <taxon>Cyprinodontiformes</taxon>
        <taxon>Goodeidae</taxon>
        <taxon>Ataeniobius</taxon>
    </lineage>
</organism>
<name>A0ABU7APX8_9TELE</name>
<proteinExistence type="predicted"/>
<gene>
    <name evidence="2" type="ORF">ATANTOWER_018628</name>
</gene>
<keyword evidence="3" id="KW-1185">Reference proteome</keyword>
<evidence type="ECO:0000313" key="2">
    <source>
        <dbReference type="EMBL" id="MED6240281.1"/>
    </source>
</evidence>
<keyword evidence="1" id="KW-0472">Membrane</keyword>
<comment type="caution">
    <text evidence="2">The sequence shown here is derived from an EMBL/GenBank/DDBJ whole genome shotgun (WGS) entry which is preliminary data.</text>
</comment>
<reference evidence="2 3" key="1">
    <citation type="submission" date="2021-07" db="EMBL/GenBank/DDBJ databases">
        <authorList>
            <person name="Palmer J.M."/>
        </authorList>
    </citation>
    <scope>NUCLEOTIDE SEQUENCE [LARGE SCALE GENOMIC DNA]</scope>
    <source>
        <strain evidence="2 3">AT_MEX2019</strain>
        <tissue evidence="2">Muscle</tissue>
    </source>
</reference>
<dbReference type="Proteomes" id="UP001345963">
    <property type="component" value="Unassembled WGS sequence"/>
</dbReference>
<keyword evidence="1" id="KW-0812">Transmembrane</keyword>
<sequence>MCVCVVAGGVVGDAVPGCLPLADDFLPGEFVPSWCGVRGSVVGVVLGGVCPVAPVGGGWRSVARGPCLAVATLHQMWGLFPPCHTTCQWLVSLPTGVLVVLSVLGWVLWWMPAHSLWLLARAWTPGLCRASTWGVICLWVHGWICPGVDSCLCSGGPLDVYGSDLLRICPRFRGTGLWLLTLTIAYLHGETLLNKHAHTQTHRCLDSGVNRYTNVLY</sequence>
<keyword evidence="1" id="KW-1133">Transmembrane helix</keyword>
<dbReference type="EMBL" id="JAHUTI010023540">
    <property type="protein sequence ID" value="MED6240281.1"/>
    <property type="molecule type" value="Genomic_DNA"/>
</dbReference>
<evidence type="ECO:0000313" key="3">
    <source>
        <dbReference type="Proteomes" id="UP001345963"/>
    </source>
</evidence>
<accession>A0ABU7APX8</accession>
<feature type="transmembrane region" description="Helical" evidence="1">
    <location>
        <begin position="89"/>
        <end position="111"/>
    </location>
</feature>
<evidence type="ECO:0000256" key="1">
    <source>
        <dbReference type="SAM" id="Phobius"/>
    </source>
</evidence>
<protein>
    <submittedName>
        <fullName evidence="2">Uncharacterized protein</fullName>
    </submittedName>
</protein>